<dbReference type="GO" id="GO:0009088">
    <property type="term" value="P:threonine biosynthetic process"/>
    <property type="evidence" value="ECO:0007669"/>
    <property type="project" value="UniProtKB-KW"/>
</dbReference>
<evidence type="ECO:0000256" key="10">
    <source>
        <dbReference type="ARBA" id="ARBA00023167"/>
    </source>
</evidence>
<comment type="caution">
    <text evidence="18">The sequence shown here is derived from an EMBL/GenBank/DDBJ whole genome shotgun (WGS) entry which is preliminary data.</text>
</comment>
<evidence type="ECO:0000256" key="15">
    <source>
        <dbReference type="RuleBase" id="RU004171"/>
    </source>
</evidence>
<keyword evidence="8 14" id="KW-0560">Oxidoreductase</keyword>
<feature type="domain" description="Aspartate/homoserine dehydrogenase NAD-binding" evidence="17">
    <location>
        <begin position="8"/>
        <end position="124"/>
    </location>
</feature>
<keyword evidence="6 14" id="KW-0028">Amino-acid biosynthesis</keyword>
<feature type="binding site" evidence="13">
    <location>
        <begin position="7"/>
        <end position="14"/>
    </location>
    <ligand>
        <name>NADP(+)</name>
        <dbReference type="ChEBI" id="CHEBI:58349"/>
    </ligand>
</feature>
<evidence type="ECO:0000259" key="16">
    <source>
        <dbReference type="Pfam" id="PF00742"/>
    </source>
</evidence>
<dbReference type="GO" id="GO:0009086">
    <property type="term" value="P:methionine biosynthetic process"/>
    <property type="evidence" value="ECO:0007669"/>
    <property type="project" value="UniProtKB-KW"/>
</dbReference>
<keyword evidence="13 14" id="KW-0521">NADP</keyword>
<dbReference type="FunFam" id="3.30.360.10:FF:000005">
    <property type="entry name" value="Homoserine dehydrogenase"/>
    <property type="match status" value="1"/>
</dbReference>
<feature type="domain" description="Homoserine dehydrogenase catalytic" evidence="16">
    <location>
        <begin position="132"/>
        <end position="310"/>
    </location>
</feature>
<protein>
    <recommendedName>
        <fullName evidence="5 14">Homoserine dehydrogenase</fullName>
        <ecNumber evidence="4 14">1.1.1.3</ecNumber>
    </recommendedName>
</protein>
<dbReference type="InterPro" id="IPR001342">
    <property type="entry name" value="HDH_cat"/>
</dbReference>
<dbReference type="SUPFAM" id="SSF55347">
    <property type="entry name" value="Glyceraldehyde-3-phosphate dehydrogenase-like, C-terminal domain"/>
    <property type="match status" value="1"/>
</dbReference>
<dbReference type="PIRSF" id="PIRSF000098">
    <property type="entry name" value="Homoser_dehydrog"/>
    <property type="match status" value="1"/>
</dbReference>
<feature type="binding site" evidence="13">
    <location>
        <position position="100"/>
    </location>
    <ligand>
        <name>NADPH</name>
        <dbReference type="ChEBI" id="CHEBI:57783"/>
    </ligand>
</feature>
<gene>
    <name evidence="18" type="ORF">H9717_04095</name>
</gene>
<evidence type="ECO:0000259" key="17">
    <source>
        <dbReference type="Pfam" id="PF03447"/>
    </source>
</evidence>
<reference evidence="18" key="2">
    <citation type="submission" date="2021-04" db="EMBL/GenBank/DDBJ databases">
        <authorList>
            <person name="Gilroy R."/>
        </authorList>
    </citation>
    <scope>NUCLEOTIDE SEQUENCE</scope>
    <source>
        <strain evidence="18">CHK179-7159</strain>
    </source>
</reference>
<dbReference type="InterPro" id="IPR005106">
    <property type="entry name" value="Asp/hSer_DH_NAD-bd"/>
</dbReference>
<dbReference type="GO" id="GO:0050661">
    <property type="term" value="F:NADP binding"/>
    <property type="evidence" value="ECO:0007669"/>
    <property type="project" value="InterPro"/>
</dbReference>
<dbReference type="PROSITE" id="PS01042">
    <property type="entry name" value="HOMOSER_DHGENASE"/>
    <property type="match status" value="1"/>
</dbReference>
<comment type="similarity">
    <text evidence="3 15">Belongs to the homoserine dehydrogenase family.</text>
</comment>
<proteinExistence type="inferred from homology"/>
<comment type="pathway">
    <text evidence="1 14">Amino-acid biosynthesis; L-threonine biosynthesis; L-threonine from L-aspartate: step 3/5.</text>
</comment>
<accession>A0A9D2I5Z4</accession>
<dbReference type="PANTHER" id="PTHR43331:SF1">
    <property type="entry name" value="HOMOSERINE DEHYDROGENASE"/>
    <property type="match status" value="1"/>
</dbReference>
<evidence type="ECO:0000256" key="14">
    <source>
        <dbReference type="RuleBase" id="RU000579"/>
    </source>
</evidence>
<organism evidence="18 19">
    <name type="scientific">Candidatus Eisenbergiella merdipullorum</name>
    <dbReference type="NCBI Taxonomy" id="2838553"/>
    <lineage>
        <taxon>Bacteria</taxon>
        <taxon>Bacillati</taxon>
        <taxon>Bacillota</taxon>
        <taxon>Clostridia</taxon>
        <taxon>Lachnospirales</taxon>
        <taxon>Lachnospiraceae</taxon>
        <taxon>Eisenbergiella</taxon>
    </lineage>
</organism>
<dbReference type="AlphaFoldDB" id="A0A9D2I5Z4"/>
<dbReference type="NCBIfam" id="NF004976">
    <property type="entry name" value="PRK06349.1"/>
    <property type="match status" value="1"/>
</dbReference>
<dbReference type="Pfam" id="PF00742">
    <property type="entry name" value="Homoserine_dh"/>
    <property type="match status" value="1"/>
</dbReference>
<evidence type="ECO:0000256" key="2">
    <source>
        <dbReference type="ARBA" id="ARBA00005062"/>
    </source>
</evidence>
<evidence type="ECO:0000256" key="6">
    <source>
        <dbReference type="ARBA" id="ARBA00022605"/>
    </source>
</evidence>
<evidence type="ECO:0000256" key="11">
    <source>
        <dbReference type="ARBA" id="ARBA00048841"/>
    </source>
</evidence>
<comment type="catalytic activity">
    <reaction evidence="11">
        <text>L-homoserine + NADP(+) = L-aspartate 4-semialdehyde + NADPH + H(+)</text>
        <dbReference type="Rhea" id="RHEA:15761"/>
        <dbReference type="ChEBI" id="CHEBI:15378"/>
        <dbReference type="ChEBI" id="CHEBI:57476"/>
        <dbReference type="ChEBI" id="CHEBI:57783"/>
        <dbReference type="ChEBI" id="CHEBI:58349"/>
        <dbReference type="ChEBI" id="CHEBI:537519"/>
        <dbReference type="EC" id="1.1.1.3"/>
    </reaction>
    <physiologicalReaction direction="right-to-left" evidence="11">
        <dbReference type="Rhea" id="RHEA:15763"/>
    </physiologicalReaction>
</comment>
<dbReference type="Gene3D" id="3.40.50.720">
    <property type="entry name" value="NAD(P)-binding Rossmann-like Domain"/>
    <property type="match status" value="1"/>
</dbReference>
<evidence type="ECO:0000256" key="9">
    <source>
        <dbReference type="ARBA" id="ARBA00023053"/>
    </source>
</evidence>
<dbReference type="GO" id="GO:0004412">
    <property type="term" value="F:homoserine dehydrogenase activity"/>
    <property type="evidence" value="ECO:0007669"/>
    <property type="project" value="UniProtKB-EC"/>
</dbReference>
<dbReference type="Proteomes" id="UP000886858">
    <property type="component" value="Unassembled WGS sequence"/>
</dbReference>
<name>A0A9D2I5Z4_9FIRM</name>
<dbReference type="InterPro" id="IPR036291">
    <property type="entry name" value="NAD(P)-bd_dom_sf"/>
</dbReference>
<dbReference type="EC" id="1.1.1.3" evidence="4 14"/>
<dbReference type="InterPro" id="IPR019811">
    <property type="entry name" value="HDH_CS"/>
</dbReference>
<comment type="pathway">
    <text evidence="2 14">Amino-acid biosynthesis; L-methionine biosynthesis via de novo pathway; L-homoserine from L-aspartate: step 3/3.</text>
</comment>
<evidence type="ECO:0000256" key="8">
    <source>
        <dbReference type="ARBA" id="ARBA00023002"/>
    </source>
</evidence>
<feature type="active site" description="Proton donor" evidence="12">
    <location>
        <position position="200"/>
    </location>
</feature>
<dbReference type="PANTHER" id="PTHR43331">
    <property type="entry name" value="HOMOSERINE DEHYDROGENASE"/>
    <property type="match status" value="1"/>
</dbReference>
<evidence type="ECO:0000313" key="19">
    <source>
        <dbReference type="Proteomes" id="UP000886858"/>
    </source>
</evidence>
<evidence type="ECO:0000256" key="7">
    <source>
        <dbReference type="ARBA" id="ARBA00022697"/>
    </source>
</evidence>
<keyword evidence="7 14" id="KW-0791">Threonine biosynthesis</keyword>
<evidence type="ECO:0000313" key="18">
    <source>
        <dbReference type="EMBL" id="HJA92284.1"/>
    </source>
</evidence>
<keyword evidence="9" id="KW-0915">Sodium</keyword>
<evidence type="ECO:0000256" key="3">
    <source>
        <dbReference type="ARBA" id="ARBA00006753"/>
    </source>
</evidence>
<keyword evidence="10 14" id="KW-0486">Methionine biosynthesis</keyword>
<evidence type="ECO:0000256" key="12">
    <source>
        <dbReference type="PIRSR" id="PIRSR000098-1"/>
    </source>
</evidence>
<dbReference type="Pfam" id="PF03447">
    <property type="entry name" value="NAD_binding_3"/>
    <property type="match status" value="1"/>
</dbReference>
<feature type="binding site" evidence="13">
    <location>
        <position position="185"/>
    </location>
    <ligand>
        <name>L-homoserine</name>
        <dbReference type="ChEBI" id="CHEBI:57476"/>
    </ligand>
</feature>
<dbReference type="Gene3D" id="3.30.70.260">
    <property type="match status" value="1"/>
</dbReference>
<reference evidence="18" key="1">
    <citation type="journal article" date="2021" name="PeerJ">
        <title>Extensive microbial diversity within the chicken gut microbiome revealed by metagenomics and culture.</title>
        <authorList>
            <person name="Gilroy R."/>
            <person name="Ravi A."/>
            <person name="Getino M."/>
            <person name="Pursley I."/>
            <person name="Horton D.L."/>
            <person name="Alikhan N.F."/>
            <person name="Baker D."/>
            <person name="Gharbi K."/>
            <person name="Hall N."/>
            <person name="Watson M."/>
            <person name="Adriaenssens E.M."/>
            <person name="Foster-Nyarko E."/>
            <person name="Jarju S."/>
            <person name="Secka A."/>
            <person name="Antonio M."/>
            <person name="Oren A."/>
            <person name="Chaudhuri R.R."/>
            <person name="La Ragione R."/>
            <person name="Hildebrand F."/>
            <person name="Pallen M.J."/>
        </authorList>
    </citation>
    <scope>NUCLEOTIDE SEQUENCE</scope>
    <source>
        <strain evidence="18">CHK179-7159</strain>
    </source>
</reference>
<evidence type="ECO:0000256" key="5">
    <source>
        <dbReference type="ARBA" id="ARBA00013376"/>
    </source>
</evidence>
<dbReference type="Gene3D" id="3.30.360.10">
    <property type="entry name" value="Dihydrodipicolinate Reductase, domain 2"/>
    <property type="match status" value="1"/>
</dbReference>
<sequence>MISIAVLGYGTVGSGVVEVIEKNKDVIDKRAGEKIRVKYILDLRDFPGDPYEDRVVHDVNVILQDPEVSVICETMGGNEPAFTYSMQALKAGKSVCTSNKELVANHGAELIRTAKENSCNYLFEASVGGGIPIIRPLTAALTAERIEMINGILNGTTNYILTRMAEEGSDFETSLKEAQEKGYAERNPEADVEGYDACRKIAILASLMTGKTVRYEEIYTEGITKITHEDFLYAQKMNQFIKLLASVREVDGKYYAMVAPFMLGEKNPLHSVNDVFNAIFIRGNTLGNSMYYGRGAGKLPTASAVVSDVIDCAKHGRKHIVCLWDEEKLPLCSIDGASRRFFVRARKGSEPAAKELFGEVEAVDAGVEGEFGFVTPVITEKEFAEKSASLDGFISRIRMEEM</sequence>
<evidence type="ECO:0000256" key="1">
    <source>
        <dbReference type="ARBA" id="ARBA00005056"/>
    </source>
</evidence>
<dbReference type="SUPFAM" id="SSF51735">
    <property type="entry name" value="NAD(P)-binding Rossmann-fold domains"/>
    <property type="match status" value="1"/>
</dbReference>
<evidence type="ECO:0000256" key="13">
    <source>
        <dbReference type="PIRSR" id="PIRSR000098-2"/>
    </source>
</evidence>
<dbReference type="EMBL" id="DWYY01000045">
    <property type="protein sequence ID" value="HJA92284.1"/>
    <property type="molecule type" value="Genomic_DNA"/>
</dbReference>
<evidence type="ECO:0000256" key="4">
    <source>
        <dbReference type="ARBA" id="ARBA00013213"/>
    </source>
</evidence>
<dbReference type="InterPro" id="IPR016204">
    <property type="entry name" value="HDH"/>
</dbReference>